<dbReference type="OrthoDB" id="74764at2759"/>
<dbReference type="InterPro" id="IPR018535">
    <property type="entry name" value="DUF1996"/>
</dbReference>
<evidence type="ECO:0000313" key="3">
    <source>
        <dbReference type="Proteomes" id="UP000297245"/>
    </source>
</evidence>
<accession>A0A4S8LWS3</accession>
<feature type="non-terminal residue" evidence="2">
    <location>
        <position position="1"/>
    </location>
</feature>
<evidence type="ECO:0000313" key="2">
    <source>
        <dbReference type="EMBL" id="THU93861.1"/>
    </source>
</evidence>
<dbReference type="PANTHER" id="PTHR43662">
    <property type="match status" value="1"/>
</dbReference>
<dbReference type="Proteomes" id="UP000297245">
    <property type="component" value="Unassembled WGS sequence"/>
</dbReference>
<feature type="domain" description="DUF1996" evidence="1">
    <location>
        <begin position="9"/>
        <end position="64"/>
    </location>
</feature>
<dbReference type="Pfam" id="PF09362">
    <property type="entry name" value="DUF1996"/>
    <property type="match status" value="1"/>
</dbReference>
<reference evidence="2 3" key="1">
    <citation type="journal article" date="2019" name="Nat. Ecol. Evol.">
        <title>Megaphylogeny resolves global patterns of mushroom evolution.</title>
        <authorList>
            <person name="Varga T."/>
            <person name="Krizsan K."/>
            <person name="Foldi C."/>
            <person name="Dima B."/>
            <person name="Sanchez-Garcia M."/>
            <person name="Sanchez-Ramirez S."/>
            <person name="Szollosi G.J."/>
            <person name="Szarkandi J.G."/>
            <person name="Papp V."/>
            <person name="Albert L."/>
            <person name="Andreopoulos W."/>
            <person name="Angelini C."/>
            <person name="Antonin V."/>
            <person name="Barry K.W."/>
            <person name="Bougher N.L."/>
            <person name="Buchanan P."/>
            <person name="Buyck B."/>
            <person name="Bense V."/>
            <person name="Catcheside P."/>
            <person name="Chovatia M."/>
            <person name="Cooper J."/>
            <person name="Damon W."/>
            <person name="Desjardin D."/>
            <person name="Finy P."/>
            <person name="Geml J."/>
            <person name="Haridas S."/>
            <person name="Hughes K."/>
            <person name="Justo A."/>
            <person name="Karasinski D."/>
            <person name="Kautmanova I."/>
            <person name="Kiss B."/>
            <person name="Kocsube S."/>
            <person name="Kotiranta H."/>
            <person name="LaButti K.M."/>
            <person name="Lechner B.E."/>
            <person name="Liimatainen K."/>
            <person name="Lipzen A."/>
            <person name="Lukacs Z."/>
            <person name="Mihaltcheva S."/>
            <person name="Morgado L.N."/>
            <person name="Niskanen T."/>
            <person name="Noordeloos M.E."/>
            <person name="Ohm R.A."/>
            <person name="Ortiz-Santana B."/>
            <person name="Ovrebo C."/>
            <person name="Racz N."/>
            <person name="Riley R."/>
            <person name="Savchenko A."/>
            <person name="Shiryaev A."/>
            <person name="Soop K."/>
            <person name="Spirin V."/>
            <person name="Szebenyi C."/>
            <person name="Tomsovsky M."/>
            <person name="Tulloss R.E."/>
            <person name="Uehling J."/>
            <person name="Grigoriev I.V."/>
            <person name="Vagvolgyi C."/>
            <person name="Papp T."/>
            <person name="Martin F.M."/>
            <person name="Miettinen O."/>
            <person name="Hibbett D.S."/>
            <person name="Nagy L.G."/>
        </authorList>
    </citation>
    <scope>NUCLEOTIDE SEQUENCE [LARGE SCALE GENOMIC DNA]</scope>
    <source>
        <strain evidence="2 3">CBS 962.96</strain>
    </source>
</reference>
<dbReference type="EMBL" id="ML179238">
    <property type="protein sequence ID" value="THU93861.1"/>
    <property type="molecule type" value="Genomic_DNA"/>
</dbReference>
<proteinExistence type="predicted"/>
<dbReference type="PANTHER" id="PTHR43662:SF11">
    <property type="entry name" value="WSC DOMAIN-CONTAINING PROTEIN"/>
    <property type="match status" value="1"/>
</dbReference>
<evidence type="ECO:0000259" key="1">
    <source>
        <dbReference type="Pfam" id="PF09362"/>
    </source>
</evidence>
<organism evidence="2 3">
    <name type="scientific">Dendrothele bispora (strain CBS 962.96)</name>
    <dbReference type="NCBI Taxonomy" id="1314807"/>
    <lineage>
        <taxon>Eukaryota</taxon>
        <taxon>Fungi</taxon>
        <taxon>Dikarya</taxon>
        <taxon>Basidiomycota</taxon>
        <taxon>Agaricomycotina</taxon>
        <taxon>Agaricomycetes</taxon>
        <taxon>Agaricomycetidae</taxon>
        <taxon>Agaricales</taxon>
        <taxon>Agaricales incertae sedis</taxon>
        <taxon>Dendrothele</taxon>
    </lineage>
</organism>
<gene>
    <name evidence="2" type="ORF">K435DRAFT_669445</name>
</gene>
<protein>
    <recommendedName>
        <fullName evidence="1">DUF1996 domain-containing protein</fullName>
    </recommendedName>
</protein>
<name>A0A4S8LWS3_DENBC</name>
<dbReference type="AlphaFoldDB" id="A0A4S8LWS3"/>
<sequence length="65" mass="7126">NVLTTQRLDPILTPGIVSAHFCILTIRLVLGGSNFGLNVSTSSLLESECTSIPIMEDKSNYWYPV</sequence>
<keyword evidence="3" id="KW-1185">Reference proteome</keyword>